<comment type="caution">
    <text evidence="2">The sequence shown here is derived from an EMBL/GenBank/DDBJ whole genome shotgun (WGS) entry which is preliminary data.</text>
</comment>
<accession>A0A919ECT7</accession>
<dbReference type="EMBL" id="BNBD01000003">
    <property type="protein sequence ID" value="GHF38870.1"/>
    <property type="molecule type" value="Genomic_DNA"/>
</dbReference>
<dbReference type="Proteomes" id="UP000638313">
    <property type="component" value="Unassembled WGS sequence"/>
</dbReference>
<evidence type="ECO:0000313" key="3">
    <source>
        <dbReference type="Proteomes" id="UP000638313"/>
    </source>
</evidence>
<organism evidence="2 3">
    <name type="scientific">Streptomyces mashuensis</name>
    <dbReference type="NCBI Taxonomy" id="33904"/>
    <lineage>
        <taxon>Bacteria</taxon>
        <taxon>Bacillati</taxon>
        <taxon>Actinomycetota</taxon>
        <taxon>Actinomycetes</taxon>
        <taxon>Kitasatosporales</taxon>
        <taxon>Streptomycetaceae</taxon>
        <taxon>Streptomyces</taxon>
    </lineage>
</organism>
<gene>
    <name evidence="2" type="ORF">GCM10010218_20150</name>
</gene>
<name>A0A919ECT7_9ACTN</name>
<reference evidence="2" key="1">
    <citation type="journal article" date="2014" name="Int. J. Syst. Evol. Microbiol.">
        <title>Complete genome sequence of Corynebacterium casei LMG S-19264T (=DSM 44701T), isolated from a smear-ripened cheese.</title>
        <authorList>
            <consortium name="US DOE Joint Genome Institute (JGI-PGF)"/>
            <person name="Walter F."/>
            <person name="Albersmeier A."/>
            <person name="Kalinowski J."/>
            <person name="Ruckert C."/>
        </authorList>
    </citation>
    <scope>NUCLEOTIDE SEQUENCE</scope>
    <source>
        <strain evidence="2">JCM 4059</strain>
    </source>
</reference>
<sequence>MPAQMPLPFLPLGEQPASPPPGTRTSVRHRDLEPVIRGRRLASKRMHLRDQSAPAV</sequence>
<feature type="region of interest" description="Disordered" evidence="1">
    <location>
        <begin position="1"/>
        <end position="30"/>
    </location>
</feature>
<evidence type="ECO:0000256" key="1">
    <source>
        <dbReference type="SAM" id="MobiDB-lite"/>
    </source>
</evidence>
<keyword evidence="3" id="KW-1185">Reference proteome</keyword>
<proteinExistence type="predicted"/>
<evidence type="ECO:0000313" key="2">
    <source>
        <dbReference type="EMBL" id="GHF38870.1"/>
    </source>
</evidence>
<reference evidence="2" key="2">
    <citation type="submission" date="2020-09" db="EMBL/GenBank/DDBJ databases">
        <authorList>
            <person name="Sun Q."/>
            <person name="Ohkuma M."/>
        </authorList>
    </citation>
    <scope>NUCLEOTIDE SEQUENCE</scope>
    <source>
        <strain evidence="2">JCM 4059</strain>
    </source>
</reference>
<dbReference type="AlphaFoldDB" id="A0A919ECT7"/>
<protein>
    <submittedName>
        <fullName evidence="2">Uncharacterized protein</fullName>
    </submittedName>
</protein>